<gene>
    <name evidence="1" type="ORF">P5673_020755</name>
</gene>
<proteinExistence type="predicted"/>
<organism evidence="1 2">
    <name type="scientific">Acropora cervicornis</name>
    <name type="common">Staghorn coral</name>
    <dbReference type="NCBI Taxonomy" id="6130"/>
    <lineage>
        <taxon>Eukaryota</taxon>
        <taxon>Metazoa</taxon>
        <taxon>Cnidaria</taxon>
        <taxon>Anthozoa</taxon>
        <taxon>Hexacorallia</taxon>
        <taxon>Scleractinia</taxon>
        <taxon>Astrocoeniina</taxon>
        <taxon>Acroporidae</taxon>
        <taxon>Acropora</taxon>
    </lineage>
</organism>
<dbReference type="Proteomes" id="UP001249851">
    <property type="component" value="Unassembled WGS sequence"/>
</dbReference>
<evidence type="ECO:0000313" key="2">
    <source>
        <dbReference type="Proteomes" id="UP001249851"/>
    </source>
</evidence>
<keyword evidence="2" id="KW-1185">Reference proteome</keyword>
<dbReference type="AlphaFoldDB" id="A0AAD9Q9K2"/>
<protein>
    <submittedName>
        <fullName evidence="1">Uncharacterized protein</fullName>
    </submittedName>
</protein>
<evidence type="ECO:0000313" key="1">
    <source>
        <dbReference type="EMBL" id="KAK2557262.1"/>
    </source>
</evidence>
<dbReference type="EMBL" id="JARQWQ010000051">
    <property type="protein sequence ID" value="KAK2557262.1"/>
    <property type="molecule type" value="Genomic_DNA"/>
</dbReference>
<name>A0AAD9Q9K2_ACRCE</name>
<comment type="caution">
    <text evidence="1">The sequence shown here is derived from an EMBL/GenBank/DDBJ whole genome shotgun (WGS) entry which is preliminary data.</text>
</comment>
<sequence>MSSQSLLWSTCQSYIVLVTDDGNEVILRKGEAVKVVRASEKRGYLVVEHRNTTLDLPFQVMELKEPLFIELIFHRTLPILRQDDRRTKQWNHAHMRICKFIVKPSSSNWMFQVKMKSEVRITFLDHMRIISFSSWRT</sequence>
<reference evidence="1" key="2">
    <citation type="journal article" date="2023" name="Science">
        <title>Genomic signatures of disease resistance in endangered staghorn corals.</title>
        <authorList>
            <person name="Vollmer S.V."/>
            <person name="Selwyn J.D."/>
            <person name="Despard B.A."/>
            <person name="Roesel C.L."/>
        </authorList>
    </citation>
    <scope>NUCLEOTIDE SEQUENCE</scope>
    <source>
        <strain evidence="1">K2</strain>
    </source>
</reference>
<reference evidence="1" key="1">
    <citation type="journal article" date="2023" name="G3 (Bethesda)">
        <title>Whole genome assembly and annotation of the endangered Caribbean coral Acropora cervicornis.</title>
        <authorList>
            <person name="Selwyn J.D."/>
            <person name="Vollmer S.V."/>
        </authorList>
    </citation>
    <scope>NUCLEOTIDE SEQUENCE</scope>
    <source>
        <strain evidence="1">K2</strain>
    </source>
</reference>
<accession>A0AAD9Q9K2</accession>